<dbReference type="PANTHER" id="PTHR34222:SF99">
    <property type="entry name" value="PROTEIN, PUTATIVE-RELATED"/>
    <property type="match status" value="1"/>
</dbReference>
<evidence type="ECO:0000256" key="1">
    <source>
        <dbReference type="SAM" id="MobiDB-lite"/>
    </source>
</evidence>
<dbReference type="Proteomes" id="UP001151760">
    <property type="component" value="Unassembled WGS sequence"/>
</dbReference>
<gene>
    <name evidence="4" type="ORF">Tco_1111272</name>
</gene>
<name>A0ABQ5ILF5_9ASTR</name>
<feature type="compositionally biased region" description="Low complexity" evidence="1">
    <location>
        <begin position="174"/>
        <end position="190"/>
    </location>
</feature>
<evidence type="ECO:0000259" key="3">
    <source>
        <dbReference type="Pfam" id="PF14244"/>
    </source>
</evidence>
<evidence type="ECO:0000259" key="2">
    <source>
        <dbReference type="Pfam" id="PF07727"/>
    </source>
</evidence>
<reference evidence="4" key="2">
    <citation type="submission" date="2022-01" db="EMBL/GenBank/DDBJ databases">
        <authorList>
            <person name="Yamashiro T."/>
            <person name="Shiraishi A."/>
            <person name="Satake H."/>
            <person name="Nakayama K."/>
        </authorList>
    </citation>
    <scope>NUCLEOTIDE SEQUENCE</scope>
</reference>
<proteinExistence type="predicted"/>
<dbReference type="SUPFAM" id="SSF56672">
    <property type="entry name" value="DNA/RNA polymerases"/>
    <property type="match status" value="1"/>
</dbReference>
<organism evidence="4 5">
    <name type="scientific">Tanacetum coccineum</name>
    <dbReference type="NCBI Taxonomy" id="301880"/>
    <lineage>
        <taxon>Eukaryota</taxon>
        <taxon>Viridiplantae</taxon>
        <taxon>Streptophyta</taxon>
        <taxon>Embryophyta</taxon>
        <taxon>Tracheophyta</taxon>
        <taxon>Spermatophyta</taxon>
        <taxon>Magnoliopsida</taxon>
        <taxon>eudicotyledons</taxon>
        <taxon>Gunneridae</taxon>
        <taxon>Pentapetalae</taxon>
        <taxon>asterids</taxon>
        <taxon>campanulids</taxon>
        <taxon>Asterales</taxon>
        <taxon>Asteraceae</taxon>
        <taxon>Asteroideae</taxon>
        <taxon>Anthemideae</taxon>
        <taxon>Anthemidinae</taxon>
        <taxon>Tanacetum</taxon>
    </lineage>
</organism>
<evidence type="ECO:0000313" key="4">
    <source>
        <dbReference type="EMBL" id="GJU00934.1"/>
    </source>
</evidence>
<dbReference type="Pfam" id="PF07727">
    <property type="entry name" value="RVT_2"/>
    <property type="match status" value="1"/>
</dbReference>
<dbReference type="Pfam" id="PF14244">
    <property type="entry name" value="Retrotran_gag_3"/>
    <property type="match status" value="1"/>
</dbReference>
<feature type="region of interest" description="Disordered" evidence="1">
    <location>
        <begin position="168"/>
        <end position="190"/>
    </location>
</feature>
<dbReference type="InterPro" id="IPR013103">
    <property type="entry name" value="RVT_2"/>
</dbReference>
<accession>A0ABQ5ILF5</accession>
<evidence type="ECO:0000313" key="5">
    <source>
        <dbReference type="Proteomes" id="UP001151760"/>
    </source>
</evidence>
<feature type="domain" description="Retrotransposon Copia-like N-terminal" evidence="3">
    <location>
        <begin position="35"/>
        <end position="74"/>
    </location>
</feature>
<dbReference type="EMBL" id="BQNB010020913">
    <property type="protein sequence ID" value="GJU00934.1"/>
    <property type="molecule type" value="Genomic_DNA"/>
</dbReference>
<feature type="domain" description="Reverse transcriptase Ty1/copia-type" evidence="2">
    <location>
        <begin position="506"/>
        <end position="698"/>
    </location>
</feature>
<protein>
    <submittedName>
        <fullName evidence="4">Ribonuclease H-like domain-containing protein</fullName>
    </submittedName>
</protein>
<keyword evidence="5" id="KW-1185">Reference proteome</keyword>
<comment type="caution">
    <text evidence="4">The sequence shown here is derived from an EMBL/GenBank/DDBJ whole genome shotgun (WGS) entry which is preliminary data.</text>
</comment>
<feature type="region of interest" description="Disordered" evidence="1">
    <location>
        <begin position="229"/>
        <end position="257"/>
    </location>
</feature>
<feature type="compositionally biased region" description="Low complexity" evidence="1">
    <location>
        <begin position="231"/>
        <end position="244"/>
    </location>
</feature>
<dbReference type="InterPro" id="IPR029472">
    <property type="entry name" value="Copia-like_N"/>
</dbReference>
<feature type="compositionally biased region" description="Polar residues" evidence="1">
    <location>
        <begin position="389"/>
        <end position="429"/>
    </location>
</feature>
<reference evidence="4" key="1">
    <citation type="journal article" date="2022" name="Int. J. Mol. Sci.">
        <title>Draft Genome of Tanacetum Coccineum: Genomic Comparison of Closely Related Tanacetum-Family Plants.</title>
        <authorList>
            <person name="Yamashiro T."/>
            <person name="Shiraishi A."/>
            <person name="Nakayama K."/>
            <person name="Satake H."/>
        </authorList>
    </citation>
    <scope>NUCLEOTIDE SEQUENCE</scope>
</reference>
<dbReference type="InterPro" id="IPR043502">
    <property type="entry name" value="DNA/RNA_pol_sf"/>
</dbReference>
<feature type="compositionally biased region" description="Polar residues" evidence="1">
    <location>
        <begin position="361"/>
        <end position="379"/>
    </location>
</feature>
<feature type="compositionally biased region" description="Acidic residues" evidence="1">
    <location>
        <begin position="430"/>
        <end position="439"/>
    </location>
</feature>
<dbReference type="PANTHER" id="PTHR34222">
    <property type="entry name" value="GAG_PRE-INTEGRS DOMAIN-CONTAINING PROTEIN"/>
    <property type="match status" value="1"/>
</dbReference>
<sequence>MVDGGDDPKKKGKEVGSSELNLDIYDPLYLHPQEIGSQLITFKLKGTENYKVWSAVVQLALHTRNKIRFINEKCIRVENAGPLQDQWDRCNAVVLSWLLGTVKDHGQLLRLMQFLIGLDDMYNSVRSLILTTEPLPDLRSAFATLSRDESHRNSGLSSKSVKIGPTAFVSRPSNGNNWNTNKIGNNNNNNFGSNRRFERMSNLVCKHCNMTGHTIDRCFELVGYPPGFKRNNSSQSNTNNTTSNDIKTDHSKSVPNTLTNDQYQRLMALLSDTVTHPNRTVELVKSIESYKLANDLIIKDMLVVLGYHVSLTSVHKLSRDNKVIVSFNGSKCKIQDLTQSFLMGTGSEKEGLYFLDEDSADNGNKSAPKGSVNSLNDNTIGDAAKDQSHVQTENTDTIDLSGSSPSRKVNQDNQYATETEVSEGIQNTTDNDDNYESEGEDLKGSGQLFESLDQQAVGQNLRRSSRKSTLLSKFKNYELNKNVKYIIKDSRWVEAMNQEIEALNRNNTWVITELPENTKAIGYKWIYKVKYKANGDVERFKARLVAKGFNQREGIDYEETFSPVVKIVTIRCILTIVVNNKWPLFQLGINNAFLYGELEEDVYMSIPEGYSDQGDKRVCKLVKSLYGLKQAPRKWNEKLTSVLIENAFKQSLNDFSLFVKNDKDVMLIQLVYVDDIIVTGNNVNEINKFKQFLGSKFLTKIWVN</sequence>
<feature type="region of interest" description="Disordered" evidence="1">
    <location>
        <begin position="357"/>
        <end position="443"/>
    </location>
</feature>